<dbReference type="Proteomes" id="UP000637695">
    <property type="component" value="Unassembled WGS sequence"/>
</dbReference>
<proteinExistence type="predicted"/>
<reference evidence="1" key="2">
    <citation type="submission" date="2020-09" db="EMBL/GenBank/DDBJ databases">
        <authorList>
            <person name="Sun Q."/>
            <person name="Ohkuma M."/>
        </authorList>
    </citation>
    <scope>NUCLEOTIDE SEQUENCE</scope>
    <source>
        <strain evidence="1">JCM 18487</strain>
    </source>
</reference>
<evidence type="ECO:0000313" key="2">
    <source>
        <dbReference type="Proteomes" id="UP000637695"/>
    </source>
</evidence>
<protein>
    <submittedName>
        <fullName evidence="1">Uncharacterized protein</fullName>
    </submittedName>
</protein>
<keyword evidence="2" id="KW-1185">Reference proteome</keyword>
<evidence type="ECO:0000313" key="1">
    <source>
        <dbReference type="EMBL" id="GGJ10435.1"/>
    </source>
</evidence>
<dbReference type="EMBL" id="BMOY01000033">
    <property type="protein sequence ID" value="GGJ10435.1"/>
    <property type="molecule type" value="Genomic_DNA"/>
</dbReference>
<reference evidence="1" key="1">
    <citation type="journal article" date="2014" name="Int. J. Syst. Evol. Microbiol.">
        <title>Complete genome sequence of Corynebacterium casei LMG S-19264T (=DSM 44701T), isolated from a smear-ripened cheese.</title>
        <authorList>
            <consortium name="US DOE Joint Genome Institute (JGI-PGF)"/>
            <person name="Walter F."/>
            <person name="Albersmeier A."/>
            <person name="Kalinowski J."/>
            <person name="Ruckert C."/>
        </authorList>
    </citation>
    <scope>NUCLEOTIDE SEQUENCE</scope>
    <source>
        <strain evidence="1">JCM 18487</strain>
    </source>
</reference>
<dbReference type="AlphaFoldDB" id="A0A917NN66"/>
<organism evidence="1 2">
    <name type="scientific">Alicyclobacillus cellulosilyticus</name>
    <dbReference type="NCBI Taxonomy" id="1003997"/>
    <lineage>
        <taxon>Bacteria</taxon>
        <taxon>Bacillati</taxon>
        <taxon>Bacillota</taxon>
        <taxon>Bacilli</taxon>
        <taxon>Bacillales</taxon>
        <taxon>Alicyclobacillaceae</taxon>
        <taxon>Alicyclobacillus</taxon>
    </lineage>
</organism>
<sequence>MKKDGLNVKRKLFEKYYDFSIRSGNELYLPLSMAMNFVNDCTRLGLVVVELEFFHIEGDKITPVVEPLTGLDCSNVFEEQWDWSHVVQQCNSVAMLVLENEAKRDDTQYVNFTILSRDEAQKWKTTGV</sequence>
<comment type="caution">
    <text evidence="1">The sequence shown here is derived from an EMBL/GenBank/DDBJ whole genome shotgun (WGS) entry which is preliminary data.</text>
</comment>
<dbReference type="RefSeq" id="WP_229776791.1">
    <property type="nucleotide sequence ID" value="NZ_BMOY01000033.1"/>
</dbReference>
<gene>
    <name evidence="1" type="ORF">GCM10010885_19560</name>
</gene>
<name>A0A917NN66_9BACL</name>
<accession>A0A917NN66</accession>